<gene>
    <name evidence="1" type="ORF">WMO66_05475</name>
</gene>
<dbReference type="Proteomes" id="UP001491552">
    <property type="component" value="Unassembled WGS sequence"/>
</dbReference>
<dbReference type="RefSeq" id="WP_349135383.1">
    <property type="nucleotide sequence ID" value="NZ_JBBMFF010000180.1"/>
</dbReference>
<keyword evidence="2" id="KW-1185">Reference proteome</keyword>
<dbReference type="EMBL" id="JBBMFF010000180">
    <property type="protein sequence ID" value="MEQ2510702.1"/>
    <property type="molecule type" value="Genomic_DNA"/>
</dbReference>
<evidence type="ECO:0000313" key="2">
    <source>
        <dbReference type="Proteomes" id="UP001491552"/>
    </source>
</evidence>
<name>A0ABV1G5K5_9FIRM</name>
<proteinExistence type="predicted"/>
<accession>A0ABV1G5K5</accession>
<sequence>MVKLFRWPFSPSWFQARSFLQMIGCTVFRQSGHAFVLKKIFENIYASPRFCGRGIFSEKPDFGKQWKNTVPGAAKIYPHFVGFLAWKSGERKELRQKKNCVSKKIVIH</sequence>
<reference evidence="1 2" key="1">
    <citation type="submission" date="2024-03" db="EMBL/GenBank/DDBJ databases">
        <title>Human intestinal bacterial collection.</title>
        <authorList>
            <person name="Pauvert C."/>
            <person name="Hitch T.C.A."/>
            <person name="Clavel T."/>
        </authorList>
    </citation>
    <scope>NUCLEOTIDE SEQUENCE [LARGE SCALE GENOMIC DNA]</scope>
    <source>
        <strain evidence="1 2">CLA-AA-H192</strain>
    </source>
</reference>
<evidence type="ECO:0000313" key="1">
    <source>
        <dbReference type="EMBL" id="MEQ2510702.1"/>
    </source>
</evidence>
<protein>
    <submittedName>
        <fullName evidence="1">Uncharacterized protein</fullName>
    </submittedName>
</protein>
<organism evidence="1 2">
    <name type="scientific">Faecousia intestinalis</name>
    <dbReference type="NCBI Taxonomy" id="3133167"/>
    <lineage>
        <taxon>Bacteria</taxon>
        <taxon>Bacillati</taxon>
        <taxon>Bacillota</taxon>
        <taxon>Clostridia</taxon>
        <taxon>Eubacteriales</taxon>
        <taxon>Oscillospiraceae</taxon>
        <taxon>Faecousia</taxon>
    </lineage>
</organism>
<comment type="caution">
    <text evidence="1">The sequence shown here is derived from an EMBL/GenBank/DDBJ whole genome shotgun (WGS) entry which is preliminary data.</text>
</comment>